<dbReference type="InterPro" id="IPR002109">
    <property type="entry name" value="Glutaredoxin"/>
</dbReference>
<protein>
    <submittedName>
        <fullName evidence="2">Glutaredoxin</fullName>
    </submittedName>
</protein>
<keyword evidence="3" id="KW-1185">Reference proteome</keyword>
<accession>A0A167H5V7</accession>
<organism evidence="2 3">
    <name type="scientific">Dokdonella koreensis DS-123</name>
    <dbReference type="NCBI Taxonomy" id="1300342"/>
    <lineage>
        <taxon>Bacteria</taxon>
        <taxon>Pseudomonadati</taxon>
        <taxon>Pseudomonadota</taxon>
        <taxon>Gammaproteobacteria</taxon>
        <taxon>Lysobacterales</taxon>
        <taxon>Rhodanobacteraceae</taxon>
        <taxon>Dokdonella</taxon>
    </lineage>
</organism>
<dbReference type="RefSeq" id="WP_067649402.1">
    <property type="nucleotide sequence ID" value="NZ_CP015249.1"/>
</dbReference>
<dbReference type="EMBL" id="CP015249">
    <property type="protein sequence ID" value="ANB19066.1"/>
    <property type="molecule type" value="Genomic_DNA"/>
</dbReference>
<dbReference type="STRING" id="1300342.I596_3074"/>
<dbReference type="PROSITE" id="PS50404">
    <property type="entry name" value="GST_NTER"/>
    <property type="match status" value="1"/>
</dbReference>
<dbReference type="Proteomes" id="UP000076830">
    <property type="component" value="Chromosome"/>
</dbReference>
<proteinExistence type="predicted"/>
<dbReference type="AlphaFoldDB" id="A0A167H5V7"/>
<dbReference type="InterPro" id="IPR036249">
    <property type="entry name" value="Thioredoxin-like_sf"/>
</dbReference>
<dbReference type="KEGG" id="dko:I596_3074"/>
<feature type="domain" description="GST N-terminal" evidence="1">
    <location>
        <begin position="36"/>
        <end position="116"/>
    </location>
</feature>
<name>A0A167H5V7_9GAMM</name>
<dbReference type="PROSITE" id="PS51257">
    <property type="entry name" value="PROKAR_LIPOPROTEIN"/>
    <property type="match status" value="1"/>
</dbReference>
<dbReference type="Gene3D" id="3.40.30.10">
    <property type="entry name" value="Glutaredoxin"/>
    <property type="match status" value="1"/>
</dbReference>
<gene>
    <name evidence="2" type="ORF">I596_3074</name>
</gene>
<dbReference type="InterPro" id="IPR004045">
    <property type="entry name" value="Glutathione_S-Trfase_N"/>
</dbReference>
<evidence type="ECO:0000259" key="1">
    <source>
        <dbReference type="PROSITE" id="PS50404"/>
    </source>
</evidence>
<dbReference type="CDD" id="cd02976">
    <property type="entry name" value="NrdH"/>
    <property type="match status" value="1"/>
</dbReference>
<evidence type="ECO:0000313" key="3">
    <source>
        <dbReference type="Proteomes" id="UP000076830"/>
    </source>
</evidence>
<dbReference type="PROSITE" id="PS51354">
    <property type="entry name" value="GLUTAREDOXIN_2"/>
    <property type="match status" value="1"/>
</dbReference>
<reference evidence="2 3" key="1">
    <citation type="submission" date="2016-04" db="EMBL/GenBank/DDBJ databases">
        <title>Complete genome sequence of Dokdonella koreensis DS-123T.</title>
        <authorList>
            <person name="Kim J.F."/>
            <person name="Lee H."/>
            <person name="Kwak M.-J."/>
        </authorList>
    </citation>
    <scope>NUCLEOTIDE SEQUENCE [LARGE SCALE GENOMIC DNA]</scope>
    <source>
        <strain evidence="2 3">DS-123</strain>
    </source>
</reference>
<dbReference type="Pfam" id="PF00462">
    <property type="entry name" value="Glutaredoxin"/>
    <property type="match status" value="1"/>
</dbReference>
<evidence type="ECO:0000313" key="2">
    <source>
        <dbReference type="EMBL" id="ANB19066.1"/>
    </source>
</evidence>
<sequence length="125" mass="13264">MLPRLLAGLVAAAALAGCERQPRADASALRDLIGAEPVVLLSTDWCGYCGKLRNDLGAWGVDYREIDVERSAEGQQAFALLRSPGVPVLLIGDEVVHGYTPRRIRRLLADAALLPGRPGVAPAVP</sequence>
<dbReference type="SUPFAM" id="SSF52833">
    <property type="entry name" value="Thioredoxin-like"/>
    <property type="match status" value="1"/>
</dbReference>
<dbReference type="OrthoDB" id="8991911at2"/>